<keyword evidence="1 4" id="KW-0808">Transferase</keyword>
<evidence type="ECO:0000313" key="5">
    <source>
        <dbReference type="Proteomes" id="UP000323454"/>
    </source>
</evidence>
<dbReference type="NCBIfam" id="TIGR01361">
    <property type="entry name" value="DAHP_synth_Bsub"/>
    <property type="match status" value="1"/>
</dbReference>
<dbReference type="AlphaFoldDB" id="A0A5B2WJ07"/>
<proteinExistence type="predicted"/>
<dbReference type="InterPro" id="IPR006218">
    <property type="entry name" value="DAHP1/KDSA"/>
</dbReference>
<dbReference type="InterPro" id="IPR052899">
    <property type="entry name" value="Class-I_DAHP_synthase"/>
</dbReference>
<dbReference type="OrthoDB" id="9802281at2"/>
<dbReference type="InterPro" id="IPR006268">
    <property type="entry name" value="DAHP_syn_2"/>
</dbReference>
<dbReference type="Proteomes" id="UP000323454">
    <property type="component" value="Unassembled WGS sequence"/>
</dbReference>
<reference evidence="4 5" key="1">
    <citation type="submission" date="2019-09" db="EMBL/GenBank/DDBJ databases">
        <title>Goodfellowia gen. nov., a new genus of the Pseudonocardineae related to Actinoalloteichus, containing Goodfellowia coeruleoviolacea gen. nov., comb. nov. gen. nov., comb. nov.</title>
        <authorList>
            <person name="Labeda D."/>
        </authorList>
    </citation>
    <scope>NUCLEOTIDE SEQUENCE [LARGE SCALE GENOMIC DNA]</scope>
    <source>
        <strain evidence="4 5">AN110305</strain>
    </source>
</reference>
<accession>A0A5B2WJ07</accession>
<feature type="region of interest" description="Disordered" evidence="2">
    <location>
        <begin position="340"/>
        <end position="368"/>
    </location>
</feature>
<dbReference type="NCBIfam" id="NF006421">
    <property type="entry name" value="PRK08673.1"/>
    <property type="match status" value="1"/>
</dbReference>
<dbReference type="Pfam" id="PF00793">
    <property type="entry name" value="DAHP_synth_1"/>
    <property type="match status" value="1"/>
</dbReference>
<sequence>MIVVRVKSEVDDDEHRRLAVHWERHGHRAVTCRVGRWTLVALPDTTPLPDPATAHLVALLRSNPTVVDVVDATDAPPLVSRCATGEDTGVPVAADRVIGGGGFSLIAGPCAVEGGEQLMGLARDLAARGAGLLRGGVYKPRTSPYAFQGLGSDGLTMLRAASAATGLPVVTEVLDAAHVAAVAEQADMLQVGSRNGQNFALLKEVALTGLPVLLKRGFGCTVDEWLHSAEYVLAAGNSGVVLCERGIRTFESATRFTLDISAVPLVKRLSHLPVIVDPSHACGRRDLIIPLAAAAAAAGADGVMVDVHPCGPAALCDGAQALSPAEFGSLVTRVGQVLGRDPQRHDTPRHDTEPARRGGRLSVVNSAV</sequence>
<feature type="compositionally biased region" description="Basic and acidic residues" evidence="2">
    <location>
        <begin position="341"/>
        <end position="356"/>
    </location>
</feature>
<dbReference type="GO" id="GO:0009073">
    <property type="term" value="P:aromatic amino acid family biosynthetic process"/>
    <property type="evidence" value="ECO:0007669"/>
    <property type="project" value="InterPro"/>
</dbReference>
<dbReference type="GO" id="GO:0003849">
    <property type="term" value="F:3-deoxy-7-phosphoheptulonate synthase activity"/>
    <property type="evidence" value="ECO:0007669"/>
    <property type="project" value="UniProtKB-EC"/>
</dbReference>
<dbReference type="InterPro" id="IPR013785">
    <property type="entry name" value="Aldolase_TIM"/>
</dbReference>
<evidence type="ECO:0000259" key="3">
    <source>
        <dbReference type="Pfam" id="PF00793"/>
    </source>
</evidence>
<evidence type="ECO:0000313" key="4">
    <source>
        <dbReference type="EMBL" id="KAA2251395.1"/>
    </source>
</evidence>
<gene>
    <name evidence="4" type="primary">aroF</name>
    <name evidence="4" type="ORF">F0L68_37275</name>
</gene>
<dbReference type="PANTHER" id="PTHR43018:SF1">
    <property type="entry name" value="PROTEIN AROA(G)"/>
    <property type="match status" value="1"/>
</dbReference>
<organism evidence="4 5">
    <name type="scientific">Solihabitans fulvus</name>
    <dbReference type="NCBI Taxonomy" id="1892852"/>
    <lineage>
        <taxon>Bacteria</taxon>
        <taxon>Bacillati</taxon>
        <taxon>Actinomycetota</taxon>
        <taxon>Actinomycetes</taxon>
        <taxon>Pseudonocardiales</taxon>
        <taxon>Pseudonocardiaceae</taxon>
        <taxon>Solihabitans</taxon>
    </lineage>
</organism>
<dbReference type="GO" id="GO:0016832">
    <property type="term" value="F:aldehyde-lyase activity"/>
    <property type="evidence" value="ECO:0007669"/>
    <property type="project" value="InterPro"/>
</dbReference>
<name>A0A5B2WJ07_9PSEU</name>
<reference evidence="4 5" key="2">
    <citation type="submission" date="2019-09" db="EMBL/GenBank/DDBJ databases">
        <authorList>
            <person name="Jin C."/>
        </authorList>
    </citation>
    <scope>NUCLEOTIDE SEQUENCE [LARGE SCALE GENOMIC DNA]</scope>
    <source>
        <strain evidence="4 5">AN110305</strain>
    </source>
</reference>
<dbReference type="PANTHER" id="PTHR43018">
    <property type="entry name" value="PHOSPHO-2-DEHYDRO-3-DEOXYHEPTONATE ALDOLASE"/>
    <property type="match status" value="1"/>
</dbReference>
<feature type="domain" description="DAHP synthetase I/KDSA" evidence="3">
    <location>
        <begin position="95"/>
        <end position="328"/>
    </location>
</feature>
<evidence type="ECO:0000256" key="1">
    <source>
        <dbReference type="ARBA" id="ARBA00022679"/>
    </source>
</evidence>
<evidence type="ECO:0000256" key="2">
    <source>
        <dbReference type="SAM" id="MobiDB-lite"/>
    </source>
</evidence>
<dbReference type="NCBIfam" id="NF009239">
    <property type="entry name" value="PRK12595.1"/>
    <property type="match status" value="1"/>
</dbReference>
<dbReference type="Gene3D" id="3.20.20.70">
    <property type="entry name" value="Aldolase class I"/>
    <property type="match status" value="1"/>
</dbReference>
<comment type="caution">
    <text evidence="4">The sequence shown here is derived from an EMBL/GenBank/DDBJ whole genome shotgun (WGS) entry which is preliminary data.</text>
</comment>
<dbReference type="EMBL" id="VUOB01000080">
    <property type="protein sequence ID" value="KAA2251395.1"/>
    <property type="molecule type" value="Genomic_DNA"/>
</dbReference>
<dbReference type="EC" id="2.5.1.54" evidence="4"/>
<protein>
    <submittedName>
        <fullName evidence="4">3-deoxy-7-phosphoheptulonate synthase</fullName>
        <ecNumber evidence="4">2.5.1.54</ecNumber>
    </submittedName>
</protein>
<dbReference type="SUPFAM" id="SSF51569">
    <property type="entry name" value="Aldolase"/>
    <property type="match status" value="1"/>
</dbReference>
<keyword evidence="5" id="KW-1185">Reference proteome</keyword>
<dbReference type="RefSeq" id="WP_149854626.1">
    <property type="nucleotide sequence ID" value="NZ_VUOB01000080.1"/>
</dbReference>